<evidence type="ECO:0000259" key="1">
    <source>
        <dbReference type="Pfam" id="PF01494"/>
    </source>
</evidence>
<evidence type="ECO:0000313" key="2">
    <source>
        <dbReference type="EMBL" id="WBP90805.1"/>
    </source>
</evidence>
<dbReference type="RefSeq" id="WP_270149820.1">
    <property type="nucleotide sequence ID" value="NZ_CP115450.1"/>
</dbReference>
<accession>A0ABY7QDM9</accession>
<dbReference type="Proteomes" id="UP001212821">
    <property type="component" value="Chromosome"/>
</dbReference>
<dbReference type="InterPro" id="IPR036188">
    <property type="entry name" value="FAD/NAD-bd_sf"/>
</dbReference>
<reference evidence="3" key="1">
    <citation type="submission" date="2022-12" db="EMBL/GenBank/DDBJ databases">
        <authorList>
            <person name="Mo P."/>
        </authorList>
    </citation>
    <scope>NUCLEOTIDE SEQUENCE [LARGE SCALE GENOMIC DNA]</scope>
    <source>
        <strain evidence="3">HUAS 3-15</strain>
    </source>
</reference>
<dbReference type="Gene3D" id="3.50.50.60">
    <property type="entry name" value="FAD/NAD(P)-binding domain"/>
    <property type="match status" value="1"/>
</dbReference>
<organism evidence="2 3">
    <name type="scientific">Kitasatospora cathayae</name>
    <dbReference type="NCBI Taxonomy" id="3004092"/>
    <lineage>
        <taxon>Bacteria</taxon>
        <taxon>Bacillati</taxon>
        <taxon>Actinomycetota</taxon>
        <taxon>Actinomycetes</taxon>
        <taxon>Kitasatosporales</taxon>
        <taxon>Streptomycetaceae</taxon>
        <taxon>Kitasatospora</taxon>
    </lineage>
</organism>
<dbReference type="PANTHER" id="PTHR43422">
    <property type="entry name" value="THIAMINE THIAZOLE SYNTHASE"/>
    <property type="match status" value="1"/>
</dbReference>
<dbReference type="Pfam" id="PF01494">
    <property type="entry name" value="FAD_binding_3"/>
    <property type="match status" value="1"/>
</dbReference>
<dbReference type="EMBL" id="CP115450">
    <property type="protein sequence ID" value="WBP90805.1"/>
    <property type="molecule type" value="Genomic_DNA"/>
</dbReference>
<evidence type="ECO:0000313" key="3">
    <source>
        <dbReference type="Proteomes" id="UP001212821"/>
    </source>
</evidence>
<keyword evidence="2" id="KW-0560">Oxidoreductase</keyword>
<protein>
    <submittedName>
        <fullName evidence="2">FAD-dependent monooxygenase</fullName>
    </submittedName>
</protein>
<dbReference type="PANTHER" id="PTHR43422:SF3">
    <property type="entry name" value="THIAMINE THIAZOLE SYNTHASE"/>
    <property type="match status" value="1"/>
</dbReference>
<dbReference type="SUPFAM" id="SSF51905">
    <property type="entry name" value="FAD/NAD(P)-binding domain"/>
    <property type="match status" value="1"/>
</dbReference>
<name>A0ABY7QDM9_9ACTN</name>
<proteinExistence type="predicted"/>
<keyword evidence="3" id="KW-1185">Reference proteome</keyword>
<gene>
    <name evidence="2" type="ORF">O1G21_36375</name>
</gene>
<dbReference type="GO" id="GO:0004497">
    <property type="term" value="F:monooxygenase activity"/>
    <property type="evidence" value="ECO:0007669"/>
    <property type="project" value="UniProtKB-KW"/>
</dbReference>
<sequence length="447" mass="47853">MTRAVVVGGSIAGLLAAAALAGTFDEVLVLERDRLSADEGFRPGAPQARHAHGMLLRGARAVERLLPGLQEELRADGAAVVDMGERLLVSNQGQAAPRQALGLPLQLFSRNFLETRMRHRVEALPGVTVRDATSVTGLCAAHGGTRITGVTVQAAGENDAPVASAEVIDADLVVDASGRNSRAANWLGALGYPAPEEVVVDAGQSYVTAWLDRHDALSDTGGAVYEIGQHRARGRGGMGVAIEGGRIQVLLFGRGSDQPSTDPAEFRVQARRLGSPMLTALAEAVGPGTPLYTYAKLINRRRLHHRMPRRPERFVVMGDALCIFNPVYGQGMTVAALQAEDLRTGAARLLRAPGGTRALQRRLARRTSVPWLLATAQDSRWTDRPSPLSPVCGWLLNRMVARIAESPQLHKGFLQILQLVGPTALADPRALYALLRPGPTRRSRRAG</sequence>
<keyword evidence="2" id="KW-0503">Monooxygenase</keyword>
<feature type="domain" description="FAD-binding" evidence="1">
    <location>
        <begin position="2"/>
        <end position="373"/>
    </location>
</feature>
<dbReference type="InterPro" id="IPR002938">
    <property type="entry name" value="FAD-bd"/>
</dbReference>